<dbReference type="PANTHER" id="PTHR37162:SF10">
    <property type="entry name" value="DUF4371 DOMAIN-CONTAINING PROTEIN"/>
    <property type="match status" value="1"/>
</dbReference>
<keyword evidence="4" id="KW-1015">Disulfide bond</keyword>
<proteinExistence type="predicted"/>
<accession>A0AAV2A7G9</accession>
<evidence type="ECO:0000256" key="4">
    <source>
        <dbReference type="ARBA" id="ARBA00023157"/>
    </source>
</evidence>
<keyword evidence="5" id="KW-0325">Glycoprotein</keyword>
<dbReference type="SUPFAM" id="SSF63825">
    <property type="entry name" value="YWTD domain"/>
    <property type="match status" value="1"/>
</dbReference>
<comment type="caution">
    <text evidence="7">The sequence shown here is derived from an EMBL/GenBank/DDBJ whole genome shotgun (WGS) entry which is preliminary data.</text>
</comment>
<dbReference type="Gene3D" id="2.120.10.30">
    <property type="entry name" value="TolB, C-terminal domain"/>
    <property type="match status" value="1"/>
</dbReference>
<dbReference type="SUPFAM" id="SSF53098">
    <property type="entry name" value="Ribonuclease H-like"/>
    <property type="match status" value="1"/>
</dbReference>
<dbReference type="EMBL" id="CAXIEN010000126">
    <property type="protein sequence ID" value="CAL1279908.1"/>
    <property type="molecule type" value="Genomic_DNA"/>
</dbReference>
<sequence>QIGTTLKDLVIAAAEGVWAYHTIQENHSFRSNDCASKLIQSCFDSKFTCARTKSEAVVVNVLTPIAMKELKDDLDKSNCITILNDASNHGNNKIYPILVRFFQPYVGVQVKILDLQDQPGETSDIIVDYLNQGLKDNNLTAKVVAFCGDNANVNFGGAARRGTNNVLTKLQSSLKKPLIGIGCGSHVIHNAIQSAADRLPLDYESIIVKIYSFFYIYTIRVEALKEFCAETETEYQQMLVYSKTRWLALMPALERILKMYQPLKNYFLSIEKCPLLLKNFFEDPTSELWLYFFFAQSASFHQPVLKLEGQTVSAIEAAKEINQLKDNLTQKQTNQFLPFMVRQLIVKSKDNVTDIDEEFVKRATTEFYQTSREYLEQWTCFLTKEMEIFYWADLKKVPAWEDVYKSLDVLIEKEFIGRYKDAAVFGEFSLICFAGTQLLFSNQKDIRLIDAEPQRRNSSRILIKDLEDVNFVDFYFEEQLIFWADVALEEIRCMHMNDPKNNKSIITTGLISPDGLAVDWMGKKLYFSDSETNRIEVSNLDGTYRKVLFWRDFDQPRSIALVLTDG</sequence>
<gene>
    <name evidence="7" type="ORF">LARSCL_LOCUS10664</name>
</gene>
<dbReference type="PROSITE" id="PS51120">
    <property type="entry name" value="LDLRB"/>
    <property type="match status" value="2"/>
</dbReference>
<dbReference type="PANTHER" id="PTHR37162">
    <property type="entry name" value="HAT FAMILY DIMERISATION DOMAINCONTAINING PROTEIN-RELATED"/>
    <property type="match status" value="1"/>
</dbReference>
<dbReference type="AlphaFoldDB" id="A0AAV2A7G9"/>
<feature type="repeat" description="LDL-receptor class B" evidence="6">
    <location>
        <begin position="523"/>
        <end position="565"/>
    </location>
</feature>
<feature type="non-terminal residue" evidence="7">
    <location>
        <position position="1"/>
    </location>
</feature>
<evidence type="ECO:0000256" key="5">
    <source>
        <dbReference type="ARBA" id="ARBA00023180"/>
    </source>
</evidence>
<name>A0AAV2A7G9_9ARAC</name>
<keyword evidence="1" id="KW-0245">EGF-like domain</keyword>
<feature type="repeat" description="LDL-receptor class B" evidence="6">
    <location>
        <begin position="479"/>
        <end position="522"/>
    </location>
</feature>
<organism evidence="7 8">
    <name type="scientific">Larinioides sclopetarius</name>
    <dbReference type="NCBI Taxonomy" id="280406"/>
    <lineage>
        <taxon>Eukaryota</taxon>
        <taxon>Metazoa</taxon>
        <taxon>Ecdysozoa</taxon>
        <taxon>Arthropoda</taxon>
        <taxon>Chelicerata</taxon>
        <taxon>Arachnida</taxon>
        <taxon>Araneae</taxon>
        <taxon>Araneomorphae</taxon>
        <taxon>Entelegynae</taxon>
        <taxon>Araneoidea</taxon>
        <taxon>Araneidae</taxon>
        <taxon>Larinioides</taxon>
    </lineage>
</organism>
<evidence type="ECO:0000256" key="1">
    <source>
        <dbReference type="ARBA" id="ARBA00022536"/>
    </source>
</evidence>
<evidence type="ECO:0000313" key="7">
    <source>
        <dbReference type="EMBL" id="CAL1279908.1"/>
    </source>
</evidence>
<evidence type="ECO:0000313" key="8">
    <source>
        <dbReference type="Proteomes" id="UP001497382"/>
    </source>
</evidence>
<dbReference type="FunFam" id="2.120.10.30:FF:000241">
    <property type="entry name" value="Low-density lipoprotein receptor-related protein 6"/>
    <property type="match status" value="1"/>
</dbReference>
<dbReference type="SMART" id="SM00135">
    <property type="entry name" value="LY"/>
    <property type="match status" value="2"/>
</dbReference>
<dbReference type="Pfam" id="PF00058">
    <property type="entry name" value="Ldl_recept_b"/>
    <property type="match status" value="1"/>
</dbReference>
<reference evidence="7 8" key="1">
    <citation type="submission" date="2024-04" db="EMBL/GenBank/DDBJ databases">
        <authorList>
            <person name="Rising A."/>
            <person name="Reimegard J."/>
            <person name="Sonavane S."/>
            <person name="Akerstrom W."/>
            <person name="Nylinder S."/>
            <person name="Hedman E."/>
            <person name="Kallberg Y."/>
        </authorList>
    </citation>
    <scope>NUCLEOTIDE SEQUENCE [LARGE SCALE GENOMIC DNA]</scope>
</reference>
<evidence type="ECO:0000256" key="2">
    <source>
        <dbReference type="ARBA" id="ARBA00022729"/>
    </source>
</evidence>
<keyword evidence="2" id="KW-0732">Signal</keyword>
<dbReference type="Proteomes" id="UP001497382">
    <property type="component" value="Unassembled WGS sequence"/>
</dbReference>
<evidence type="ECO:0000256" key="6">
    <source>
        <dbReference type="PROSITE-ProRule" id="PRU00461"/>
    </source>
</evidence>
<keyword evidence="3" id="KW-0677">Repeat</keyword>
<dbReference type="InterPro" id="IPR000033">
    <property type="entry name" value="LDLR_classB_rpt"/>
</dbReference>
<dbReference type="InterPro" id="IPR011042">
    <property type="entry name" value="6-blade_b-propeller_TolB-like"/>
</dbReference>
<protein>
    <submittedName>
        <fullName evidence="7">Uncharacterized protein</fullName>
    </submittedName>
</protein>
<evidence type="ECO:0000256" key="3">
    <source>
        <dbReference type="ARBA" id="ARBA00022737"/>
    </source>
</evidence>
<dbReference type="InterPro" id="IPR012337">
    <property type="entry name" value="RNaseH-like_sf"/>
</dbReference>
<keyword evidence="8" id="KW-1185">Reference proteome</keyword>